<protein>
    <recommendedName>
        <fullName evidence="2">Polyketide synthase dehydratase domain-containing protein</fullName>
    </recommendedName>
</protein>
<dbReference type="Pfam" id="PF14765">
    <property type="entry name" value="PS-DH"/>
    <property type="match status" value="1"/>
</dbReference>
<name>A0A9W6BPT0_9CHLO</name>
<dbReference type="EMBL" id="BRXU01000013">
    <property type="protein sequence ID" value="GLC55685.1"/>
    <property type="molecule type" value="Genomic_DNA"/>
</dbReference>
<feature type="domain" description="Polyketide synthase dehydratase" evidence="2">
    <location>
        <begin position="111"/>
        <end position="147"/>
    </location>
</feature>
<proteinExistence type="predicted"/>
<dbReference type="Gene3D" id="3.10.129.110">
    <property type="entry name" value="Polyketide synthase dehydratase"/>
    <property type="match status" value="1"/>
</dbReference>
<organism evidence="3 4">
    <name type="scientific">Pleodorina starrii</name>
    <dbReference type="NCBI Taxonomy" id="330485"/>
    <lineage>
        <taxon>Eukaryota</taxon>
        <taxon>Viridiplantae</taxon>
        <taxon>Chlorophyta</taxon>
        <taxon>core chlorophytes</taxon>
        <taxon>Chlorophyceae</taxon>
        <taxon>CS clade</taxon>
        <taxon>Chlamydomonadales</taxon>
        <taxon>Volvocaceae</taxon>
        <taxon>Pleodorina</taxon>
    </lineage>
</organism>
<dbReference type="AlphaFoldDB" id="A0A9W6BPT0"/>
<evidence type="ECO:0000259" key="2">
    <source>
        <dbReference type="Pfam" id="PF14765"/>
    </source>
</evidence>
<evidence type="ECO:0000313" key="4">
    <source>
        <dbReference type="Proteomes" id="UP001165080"/>
    </source>
</evidence>
<comment type="caution">
    <text evidence="3">The sequence shown here is derived from an EMBL/GenBank/DDBJ whole genome shotgun (WGS) entry which is preliminary data.</text>
</comment>
<dbReference type="InterPro" id="IPR042104">
    <property type="entry name" value="PKS_dehydratase_sf"/>
</dbReference>
<dbReference type="InterPro" id="IPR049551">
    <property type="entry name" value="PKS_DH_C"/>
</dbReference>
<keyword evidence="4" id="KW-1185">Reference proteome</keyword>
<evidence type="ECO:0000256" key="1">
    <source>
        <dbReference type="SAM" id="MobiDB-lite"/>
    </source>
</evidence>
<sequence length="153" mass="16439">MASPGAAAHDEAPHEPAPAPTAPTAPTVLTAAAAQFEVNEDGSARDPAAFRAALLSDNERMAQLQQFPAFVEVLRSGDLGALQDALRSAMTAEKVRLERMAQRWPERTIDAQRASAPVPRDTVQVYKQLAEAGLEYGPAFRLLRNVHVPLSDS</sequence>
<accession>A0A9W6BPT0</accession>
<feature type="region of interest" description="Disordered" evidence="1">
    <location>
        <begin position="1"/>
        <end position="27"/>
    </location>
</feature>
<evidence type="ECO:0000313" key="3">
    <source>
        <dbReference type="EMBL" id="GLC55685.1"/>
    </source>
</evidence>
<reference evidence="3 4" key="1">
    <citation type="journal article" date="2023" name="Commun. Biol.">
        <title>Reorganization of the ancestral sex-determining regions during the evolution of trioecy in Pleodorina starrii.</title>
        <authorList>
            <person name="Takahashi K."/>
            <person name="Suzuki S."/>
            <person name="Kawai-Toyooka H."/>
            <person name="Yamamoto K."/>
            <person name="Hamaji T."/>
            <person name="Ootsuki R."/>
            <person name="Yamaguchi H."/>
            <person name="Kawachi M."/>
            <person name="Higashiyama T."/>
            <person name="Nozaki H."/>
        </authorList>
    </citation>
    <scope>NUCLEOTIDE SEQUENCE [LARGE SCALE GENOMIC DNA]</scope>
    <source>
        <strain evidence="3 4">NIES-4479</strain>
    </source>
</reference>
<gene>
    <name evidence="3" type="primary">PLEST001914</name>
    <name evidence="3" type="ORF">PLESTB_001014500</name>
</gene>
<dbReference type="Proteomes" id="UP001165080">
    <property type="component" value="Unassembled WGS sequence"/>
</dbReference>